<gene>
    <name evidence="2" type="ORF">G8B11_05625</name>
</gene>
<name>A0A9Q8QWF4_BIFLL</name>
<feature type="region of interest" description="Disordered" evidence="1">
    <location>
        <begin position="235"/>
        <end position="255"/>
    </location>
</feature>
<evidence type="ECO:0000313" key="2">
    <source>
        <dbReference type="EMBL" id="UNL81837.1"/>
    </source>
</evidence>
<proteinExistence type="predicted"/>
<dbReference type="Proteomes" id="UP000829452">
    <property type="component" value="Chromosome"/>
</dbReference>
<reference evidence="2" key="1">
    <citation type="submission" date="2020-02" db="EMBL/GenBank/DDBJ databases">
        <title>The Isolation and identification of Lactobacillus and Bifidobacterium species from dairy as potential probiotics for calf scour mitigation.</title>
        <authorList>
            <person name="Dhadda K."/>
            <person name="Guan L."/>
            <person name="Chen Y."/>
            <person name="Malmuthuge N."/>
        </authorList>
    </citation>
    <scope>NUCLEOTIDE SEQUENCE</scope>
    <source>
        <strain evidence="2">B1</strain>
    </source>
</reference>
<protein>
    <submittedName>
        <fullName evidence="2">Uncharacterized protein</fullName>
    </submittedName>
</protein>
<sequence length="288" mass="31597">MRINEAIYAYIDSMRATKGLTLDQIATEARRYGATWTPGFISGMKRNASAASLFNMLILVKSLESLTGKPLVLSDLFPGEGEIKLDGGGSISREELRKALNGNHFELLGIPPKKMSDDPVIQQLNQALLNSIPNIMAKVSEYLVSTALNGPSKIRNEMTHHSPTLSEQRAADKVGITAPAFAAICLLRYGRFLDEETARRAGQNSSPQKRGRETRGVIEEIDLCIDHMINDGPIGFPALQDSNSTDLTTHDDEQSRVAETLNKLRRGDLDIAAYEDEHKFDGDGDDPA</sequence>
<evidence type="ECO:0000313" key="3">
    <source>
        <dbReference type="Proteomes" id="UP000829452"/>
    </source>
</evidence>
<dbReference type="RefSeq" id="WP_161389044.1">
    <property type="nucleotide sequence ID" value="NZ_CP049771.1"/>
</dbReference>
<evidence type="ECO:0000256" key="1">
    <source>
        <dbReference type="SAM" id="MobiDB-lite"/>
    </source>
</evidence>
<dbReference type="EMBL" id="CP049772">
    <property type="protein sequence ID" value="UNL81837.1"/>
    <property type="molecule type" value="Genomic_DNA"/>
</dbReference>
<accession>A0A9Q8QWF4</accession>
<organism evidence="2 3">
    <name type="scientific">Bifidobacterium longum subsp. longum</name>
    <dbReference type="NCBI Taxonomy" id="1679"/>
    <lineage>
        <taxon>Bacteria</taxon>
        <taxon>Bacillati</taxon>
        <taxon>Actinomycetota</taxon>
        <taxon>Actinomycetes</taxon>
        <taxon>Bifidobacteriales</taxon>
        <taxon>Bifidobacteriaceae</taxon>
        <taxon>Bifidobacterium</taxon>
    </lineage>
</organism>
<dbReference type="AlphaFoldDB" id="A0A9Q8QWF4"/>